<evidence type="ECO:0000256" key="3">
    <source>
        <dbReference type="ARBA" id="ARBA00022692"/>
    </source>
</evidence>
<accession>A0ABP0D030</accession>
<feature type="transmembrane region" description="Helical" evidence="10">
    <location>
        <begin position="860"/>
        <end position="879"/>
    </location>
</feature>
<gene>
    <name evidence="13" type="ORF">SEUCBS140593_009737</name>
</gene>
<dbReference type="InterPro" id="IPR017969">
    <property type="entry name" value="Heavy-metal-associated_CS"/>
</dbReference>
<evidence type="ECO:0000313" key="14">
    <source>
        <dbReference type="Proteomes" id="UP001642482"/>
    </source>
</evidence>
<dbReference type="PRINTS" id="PR00119">
    <property type="entry name" value="CATATPASE"/>
</dbReference>
<proteinExistence type="inferred from homology"/>
<dbReference type="InterPro" id="IPR059000">
    <property type="entry name" value="ATPase_P-type_domA"/>
</dbReference>
<feature type="signal peptide" evidence="11">
    <location>
        <begin position="1"/>
        <end position="20"/>
    </location>
</feature>
<organism evidence="13 14">
    <name type="scientific">Sporothrix eucalyptigena</name>
    <dbReference type="NCBI Taxonomy" id="1812306"/>
    <lineage>
        <taxon>Eukaryota</taxon>
        <taxon>Fungi</taxon>
        <taxon>Dikarya</taxon>
        <taxon>Ascomycota</taxon>
        <taxon>Pezizomycotina</taxon>
        <taxon>Sordariomycetes</taxon>
        <taxon>Sordariomycetidae</taxon>
        <taxon>Ophiostomatales</taxon>
        <taxon>Ophiostomataceae</taxon>
        <taxon>Sporothrix</taxon>
    </lineage>
</organism>
<dbReference type="InterPro" id="IPR006121">
    <property type="entry name" value="HMA_dom"/>
</dbReference>
<feature type="transmembrane region" description="Helical" evidence="10">
    <location>
        <begin position="828"/>
        <end position="854"/>
    </location>
</feature>
<feature type="transmembrane region" description="Helical" evidence="10">
    <location>
        <begin position="206"/>
        <end position="223"/>
    </location>
</feature>
<feature type="domain" description="HMA" evidence="12">
    <location>
        <begin position="75"/>
        <end position="143"/>
    </location>
</feature>
<dbReference type="PROSITE" id="PS00154">
    <property type="entry name" value="ATPASE_E1_E2"/>
    <property type="match status" value="1"/>
</dbReference>
<keyword evidence="8 10" id="KW-1133">Transmembrane helix</keyword>
<keyword evidence="4 10" id="KW-0479">Metal-binding</keyword>
<dbReference type="Proteomes" id="UP001642482">
    <property type="component" value="Unassembled WGS sequence"/>
</dbReference>
<dbReference type="SUPFAM" id="SSF81653">
    <property type="entry name" value="Calcium ATPase, transduction domain A"/>
    <property type="match status" value="1"/>
</dbReference>
<feature type="transmembrane region" description="Helical" evidence="10">
    <location>
        <begin position="474"/>
        <end position="498"/>
    </location>
</feature>
<comment type="caution">
    <text evidence="13">The sequence shown here is derived from an EMBL/GenBank/DDBJ whole genome shotgun (WGS) entry which is preliminary data.</text>
</comment>
<dbReference type="NCBIfam" id="TIGR01494">
    <property type="entry name" value="ATPase_P-type"/>
    <property type="match status" value="2"/>
</dbReference>
<keyword evidence="9 10" id="KW-0472">Membrane</keyword>
<dbReference type="InterPro" id="IPR018303">
    <property type="entry name" value="ATPase_P-typ_P_site"/>
</dbReference>
<evidence type="ECO:0000256" key="6">
    <source>
        <dbReference type="ARBA" id="ARBA00022840"/>
    </source>
</evidence>
<evidence type="ECO:0000256" key="11">
    <source>
        <dbReference type="SAM" id="SignalP"/>
    </source>
</evidence>
<dbReference type="CDD" id="cd00371">
    <property type="entry name" value="HMA"/>
    <property type="match status" value="1"/>
</dbReference>
<evidence type="ECO:0000256" key="1">
    <source>
        <dbReference type="ARBA" id="ARBA00004127"/>
    </source>
</evidence>
<evidence type="ECO:0000256" key="7">
    <source>
        <dbReference type="ARBA" id="ARBA00022967"/>
    </source>
</evidence>
<dbReference type="InterPro" id="IPR001757">
    <property type="entry name" value="P_typ_ATPase"/>
</dbReference>
<dbReference type="InterPro" id="IPR023299">
    <property type="entry name" value="ATPase_P-typ_cyto_dom_N"/>
</dbReference>
<dbReference type="InterPro" id="IPR036163">
    <property type="entry name" value="HMA_dom_sf"/>
</dbReference>
<evidence type="ECO:0000313" key="13">
    <source>
        <dbReference type="EMBL" id="CAK7236789.1"/>
    </source>
</evidence>
<dbReference type="PANTHER" id="PTHR43520:SF8">
    <property type="entry name" value="P-TYPE CU(+) TRANSPORTER"/>
    <property type="match status" value="1"/>
</dbReference>
<name>A0ABP0D030_9PEZI</name>
<dbReference type="PANTHER" id="PTHR43520">
    <property type="entry name" value="ATP7, ISOFORM B"/>
    <property type="match status" value="1"/>
</dbReference>
<dbReference type="Pfam" id="PF00403">
    <property type="entry name" value="HMA"/>
    <property type="match status" value="1"/>
</dbReference>
<feature type="chain" id="PRO_5046452142" description="HMA domain-containing protein" evidence="11">
    <location>
        <begin position="21"/>
        <end position="891"/>
    </location>
</feature>
<dbReference type="InterPro" id="IPR044492">
    <property type="entry name" value="P_typ_ATPase_HD_dom"/>
</dbReference>
<dbReference type="NCBIfam" id="TIGR01525">
    <property type="entry name" value="ATPase-IB_hvy"/>
    <property type="match status" value="1"/>
</dbReference>
<dbReference type="SUPFAM" id="SSF56784">
    <property type="entry name" value="HAD-like"/>
    <property type="match status" value="1"/>
</dbReference>
<dbReference type="SUPFAM" id="SSF55008">
    <property type="entry name" value="HMA, heavy metal-associated domain"/>
    <property type="match status" value="1"/>
</dbReference>
<feature type="transmembrane region" description="Helical" evidence="10">
    <location>
        <begin position="438"/>
        <end position="459"/>
    </location>
</feature>
<dbReference type="Gene3D" id="3.30.70.100">
    <property type="match status" value="1"/>
</dbReference>
<dbReference type="InterPro" id="IPR036412">
    <property type="entry name" value="HAD-like_sf"/>
</dbReference>
<evidence type="ECO:0000259" key="12">
    <source>
        <dbReference type="PROSITE" id="PS50846"/>
    </source>
</evidence>
<comment type="similarity">
    <text evidence="2 10">Belongs to the cation transport ATPase (P-type) (TC 3.A.3) family. Type IB subfamily.</text>
</comment>
<dbReference type="SFLD" id="SFLDS00003">
    <property type="entry name" value="Haloacid_Dehalogenase"/>
    <property type="match status" value="1"/>
</dbReference>
<evidence type="ECO:0000256" key="4">
    <source>
        <dbReference type="ARBA" id="ARBA00022723"/>
    </source>
</evidence>
<dbReference type="InterPro" id="IPR023214">
    <property type="entry name" value="HAD_sf"/>
</dbReference>
<keyword evidence="7" id="KW-1278">Translocase</keyword>
<feature type="transmembrane region" description="Helical" evidence="10">
    <location>
        <begin position="244"/>
        <end position="262"/>
    </location>
</feature>
<dbReference type="Gene3D" id="3.40.1110.10">
    <property type="entry name" value="Calcium-transporting ATPase, cytoplasmic domain N"/>
    <property type="match status" value="1"/>
</dbReference>
<evidence type="ECO:0000256" key="5">
    <source>
        <dbReference type="ARBA" id="ARBA00022741"/>
    </source>
</evidence>
<evidence type="ECO:0000256" key="9">
    <source>
        <dbReference type="ARBA" id="ARBA00023136"/>
    </source>
</evidence>
<dbReference type="SFLD" id="SFLDF00027">
    <property type="entry name" value="p-type_atpase"/>
    <property type="match status" value="1"/>
</dbReference>
<keyword evidence="6 10" id="KW-0067">ATP-binding</keyword>
<dbReference type="PROSITE" id="PS50846">
    <property type="entry name" value="HMA_2"/>
    <property type="match status" value="1"/>
</dbReference>
<evidence type="ECO:0000256" key="2">
    <source>
        <dbReference type="ARBA" id="ARBA00006024"/>
    </source>
</evidence>
<protein>
    <recommendedName>
        <fullName evidence="12">HMA domain-containing protein</fullName>
    </recommendedName>
</protein>
<sequence length="891" mass="94242">MACCYIAASMIAFVLRSCDALDIGLGVQYNETVTHNYDGEYGDDDDEYVFVNGKKKTSQPSSKTSKDNTDNVLSPTLVVAISGMTCGACVGTVEAAIGEVDGVDDVQANLALQEARVFLGDVATDEVQKKVVKAIEEAGYGAVHVGCSAPPPAIRLAMLQHTDELATLKTTLTGLGQYGTVVFALGTGSRLSGLDLTSMHPVLDRLRSLALFALTVTAVWRYARWIFDAAWKAGRAGRATMHTLITASTTVGLSLGLAQVLFESSASSSESQYHYDSILGVLLIVSLGRYMDLLSRRRATRSFAGLYALLDQTSTVELSPKSEDKKDSKNRRIPSHLARPGDEILVQPYKIIPCDSYVVAGTSHANEAIVTGESRPRPKTVGDRLLAGSRNGPGLLRAAVMEGDNNGGSFLAQLVRQVETALATKPAAQRRIDGITQYFVSVVLFVAIIAASVTAFGVGQEGKAAAARAAANKLMVVLAAACPCALGLAVPCAVMAGIDVAWQNGILMLQGAETMERAAATTHVVLDKTGTLTRGAPSVTDVTLHSDWEAIKYNQDTPAELAVLICAAEVDAMASHPLALAVFRHMLPLCGEDTWRAFRSGGGQVSDLKSVPGRGVGCDVIINQNTENNEDKQEARHVVVGSLAYLEELHVEGLDLTKEATDEETKEDHNGSRVFVAVDGQWAATLTLRDSPKTDALATLAALRKRGLQVSMLTGDSPGEAARIGKTLGIQVAGAAATPDTKLKHIQALQLQGRSSTSSSTTSVMMVGDGINDAPSLAAADVGVMLAHGTRCLSAGGSVLILHAHQLGRLVTLLDLSRTTLWCVQANVIWAIGYNVLAVSLAVGLGDALGLTFLKMTPPMAAAMMSFSSLSVTLSGLLLRNHLSRRYRQDE</sequence>
<dbReference type="Pfam" id="PF00702">
    <property type="entry name" value="Hydrolase"/>
    <property type="match status" value="1"/>
</dbReference>
<dbReference type="EMBL" id="CAWUHD010000169">
    <property type="protein sequence ID" value="CAK7236789.1"/>
    <property type="molecule type" value="Genomic_DNA"/>
</dbReference>
<dbReference type="Gene3D" id="3.40.50.1000">
    <property type="entry name" value="HAD superfamily/HAD-like"/>
    <property type="match status" value="1"/>
</dbReference>
<comment type="subcellular location">
    <subcellularLocation>
        <location evidence="1">Endomembrane system</location>
        <topology evidence="1">Multi-pass membrane protein</topology>
    </subcellularLocation>
    <subcellularLocation>
        <location evidence="10">Membrane</location>
    </subcellularLocation>
</comment>
<dbReference type="InterPro" id="IPR008250">
    <property type="entry name" value="ATPase_P-typ_transduc_dom_A_sf"/>
</dbReference>
<dbReference type="SFLD" id="SFLDG00002">
    <property type="entry name" value="C1.7:_P-type_atpase_like"/>
    <property type="match status" value="1"/>
</dbReference>
<evidence type="ECO:0000256" key="8">
    <source>
        <dbReference type="ARBA" id="ARBA00022989"/>
    </source>
</evidence>
<dbReference type="PROSITE" id="PS01047">
    <property type="entry name" value="HMA_1"/>
    <property type="match status" value="1"/>
</dbReference>
<keyword evidence="14" id="KW-1185">Reference proteome</keyword>
<evidence type="ECO:0000256" key="10">
    <source>
        <dbReference type="RuleBase" id="RU362081"/>
    </source>
</evidence>
<dbReference type="InterPro" id="IPR027256">
    <property type="entry name" value="P-typ_ATPase_IB"/>
</dbReference>
<keyword evidence="11" id="KW-0732">Signal</keyword>
<keyword evidence="3 10" id="KW-0812">Transmembrane</keyword>
<reference evidence="13 14" key="1">
    <citation type="submission" date="2024-01" db="EMBL/GenBank/DDBJ databases">
        <authorList>
            <person name="Allen C."/>
            <person name="Tagirdzhanova G."/>
        </authorList>
    </citation>
    <scope>NUCLEOTIDE SEQUENCE [LARGE SCALE GENOMIC DNA]</scope>
</reference>
<dbReference type="Pfam" id="PF00122">
    <property type="entry name" value="E1-E2_ATPase"/>
    <property type="match status" value="1"/>
</dbReference>
<feature type="transmembrane region" description="Helical" evidence="10">
    <location>
        <begin position="274"/>
        <end position="291"/>
    </location>
</feature>
<keyword evidence="5 10" id="KW-0547">Nucleotide-binding</keyword>
<dbReference type="Gene3D" id="2.70.150.10">
    <property type="entry name" value="Calcium-transporting ATPase, cytoplasmic transduction domain A"/>
    <property type="match status" value="1"/>
</dbReference>